<comment type="caution">
    <text evidence="1">The sequence shown here is derived from an EMBL/GenBank/DDBJ whole genome shotgun (WGS) entry which is preliminary data.</text>
</comment>
<dbReference type="EMBL" id="BAABUJ010000008">
    <property type="protein sequence ID" value="GAA5797612.1"/>
    <property type="molecule type" value="Genomic_DNA"/>
</dbReference>
<evidence type="ECO:0000313" key="1">
    <source>
        <dbReference type="EMBL" id="GAA5797612.1"/>
    </source>
</evidence>
<accession>A0ABP9XS43</accession>
<sequence>MNFIEKFKNIEKEKETFKNKFKEKADVLQLKKDPESRVKWPWTSTVNVKQAPKSKISKHTRPLYWKQWLSISKEQAAILKLRTHVSLQEINDKTNYEVSDLVGGFVFQNCKNIDTRKSESIQGLSLDLLDNIFANLANISKPVTENEAELDWEYVMGNMLKLGLPQTVIDRVSKRMEEANKSSPAITAMNVTRPLLSDLTITTAEVEMQQEIQRMVAENEVYESKPEDEPFEDSVKWLIDLDRKDQYSKDKEIEEIHLDYTNLLNKKGA</sequence>
<dbReference type="Proteomes" id="UP001476247">
    <property type="component" value="Unassembled WGS sequence"/>
</dbReference>
<proteinExistence type="predicted"/>
<evidence type="ECO:0000313" key="2">
    <source>
        <dbReference type="Proteomes" id="UP001476247"/>
    </source>
</evidence>
<gene>
    <name evidence="1" type="ORF">HPULCUR_003003</name>
</gene>
<name>A0ABP9XS43_9FUNG</name>
<reference evidence="1 2" key="1">
    <citation type="submission" date="2024-04" db="EMBL/GenBank/DDBJ databases">
        <title>genome sequences of Mucor flavus KT1a and Helicostylum pulchrum KT1b strains isolation_sourced from the surface of a dry-aged beef.</title>
        <authorList>
            <person name="Toyotome T."/>
            <person name="Hosono M."/>
            <person name="Torimaru M."/>
            <person name="Fukuda K."/>
            <person name="Mikami N."/>
        </authorList>
    </citation>
    <scope>NUCLEOTIDE SEQUENCE [LARGE SCALE GENOMIC DNA]</scope>
    <source>
        <strain evidence="1 2">KT1b</strain>
    </source>
</reference>
<protein>
    <submittedName>
        <fullName evidence="1">Uncharacterized protein</fullName>
    </submittedName>
</protein>
<keyword evidence="2" id="KW-1185">Reference proteome</keyword>
<organism evidence="1 2">
    <name type="scientific">Helicostylum pulchrum</name>
    <dbReference type="NCBI Taxonomy" id="562976"/>
    <lineage>
        <taxon>Eukaryota</taxon>
        <taxon>Fungi</taxon>
        <taxon>Fungi incertae sedis</taxon>
        <taxon>Mucoromycota</taxon>
        <taxon>Mucoromycotina</taxon>
        <taxon>Mucoromycetes</taxon>
        <taxon>Mucorales</taxon>
        <taxon>Mucorineae</taxon>
        <taxon>Mucoraceae</taxon>
        <taxon>Helicostylum</taxon>
    </lineage>
</organism>